<organism evidence="1 2">
    <name type="scientific">Hydrogenimonas thermophila</name>
    <dbReference type="NCBI Taxonomy" id="223786"/>
    <lineage>
        <taxon>Bacteria</taxon>
        <taxon>Pseudomonadati</taxon>
        <taxon>Campylobacterota</taxon>
        <taxon>Epsilonproteobacteria</taxon>
        <taxon>Campylobacterales</taxon>
        <taxon>Hydrogenimonadaceae</taxon>
        <taxon>Hydrogenimonas</taxon>
    </lineage>
</organism>
<name>A0A1I5RS69_9BACT</name>
<dbReference type="STRING" id="223786.SAMN05216234_12837"/>
<evidence type="ECO:0000313" key="2">
    <source>
        <dbReference type="Proteomes" id="UP000199227"/>
    </source>
</evidence>
<protein>
    <submittedName>
        <fullName evidence="1">Uncharacterized protein</fullName>
    </submittedName>
</protein>
<dbReference type="AlphaFoldDB" id="A0A1I5RS69"/>
<dbReference type="RefSeq" id="WP_092913107.1">
    <property type="nucleotide sequence ID" value="NZ_FOXB01000028.1"/>
</dbReference>
<dbReference type="InterPro" id="IPR009363">
    <property type="entry name" value="Phage_Mu_Gp16"/>
</dbReference>
<proteinExistence type="predicted"/>
<accession>A0A1I5RS69</accession>
<sequence length="141" mass="16506">MTKRQRAYRQSLIRSIHTSPLWHEVYGNDRELYETMLFNTFRVKSSKELSIEELKSLDDFMHRRTDRVAPGGVYASKQQISFIQTLWFEKATFKLGFNLLKFASRVLKRDVRDLTKITKKEASRLIAGIKALKPLQAVNNV</sequence>
<dbReference type="EMBL" id="FOXB01000028">
    <property type="protein sequence ID" value="SFP61365.1"/>
    <property type="molecule type" value="Genomic_DNA"/>
</dbReference>
<dbReference type="Pfam" id="PF06252">
    <property type="entry name" value="GemA"/>
    <property type="match status" value="1"/>
</dbReference>
<gene>
    <name evidence="1" type="ORF">SAMN05216234_12837</name>
</gene>
<keyword evidence="2" id="KW-1185">Reference proteome</keyword>
<evidence type="ECO:0000313" key="1">
    <source>
        <dbReference type="EMBL" id="SFP61365.1"/>
    </source>
</evidence>
<dbReference type="Proteomes" id="UP000199227">
    <property type="component" value="Unassembled WGS sequence"/>
</dbReference>
<reference evidence="1 2" key="1">
    <citation type="submission" date="2016-10" db="EMBL/GenBank/DDBJ databases">
        <authorList>
            <person name="de Groot N.N."/>
        </authorList>
    </citation>
    <scope>NUCLEOTIDE SEQUENCE [LARGE SCALE GENOMIC DNA]</scope>
    <source>
        <strain evidence="1 2">EP1-55-1</strain>
    </source>
</reference>